<evidence type="ECO:0000313" key="5">
    <source>
        <dbReference type="Proteomes" id="UP000187485"/>
    </source>
</evidence>
<dbReference type="PANTHER" id="PTHR33744:SF1">
    <property type="entry name" value="DNA-BINDING TRANSCRIPTIONAL ACTIVATOR ADER"/>
    <property type="match status" value="1"/>
</dbReference>
<reference evidence="5" key="1">
    <citation type="submission" date="2016-12" db="EMBL/GenBank/DDBJ databases">
        <title>Draft Genome Sequences od Carboxydothermus pertinax and islandicus, Hydrogenogenic Carboxydotrophic Bacteria.</title>
        <authorList>
            <person name="Fukuyama Y."/>
            <person name="Ohmae K."/>
            <person name="Yoneda Y."/>
            <person name="Yoshida T."/>
            <person name="Sako Y."/>
        </authorList>
    </citation>
    <scope>NUCLEOTIDE SEQUENCE [LARGE SCALE GENOMIC DNA]</scope>
    <source>
        <strain evidence="5">Ug1</strain>
    </source>
</reference>
<dbReference type="Pfam" id="PF17853">
    <property type="entry name" value="GGDEF_2"/>
    <property type="match status" value="1"/>
</dbReference>
<evidence type="ECO:0000256" key="1">
    <source>
        <dbReference type="ARBA" id="ARBA00006754"/>
    </source>
</evidence>
<feature type="domain" description="PucR C-terminal helix-turn-helix" evidence="2">
    <location>
        <begin position="345"/>
        <end position="403"/>
    </location>
</feature>
<name>A0A1L8CV12_9THEO</name>
<sequence length="410" mass="47327">MAENTLMSKLLGVLTGGGGLPSLAKILVDFLGNPVIITDPFGKILVYQDTGRKETFLWNDFLPVTIKQQATKPLESQIERGIIATSEGKAVPYASYPLIWTELEGFIFLLLTENPWSNEMAKSLKQSAQIFLIALKQEREIQKIHLKYRDEFLHDLLYNNFENKEVLIQRGKTLGLDFSSPHVLAVVGLDEEELAEAEKTLEHLKILLQSSLKMYWPNPVVTRRGTYLVIFLPLERKVTFLELKREIDSLIRQVKKYVYGRLEKSFSVGIGHLYPTADELFRSYQEAKTALELGRFFNKIDDVTYFDELGVFSLLYKMGEWELKKFCYSLLEPIMDYDRKNEGQLLETLKTYFQCNADINTTAEKLFVHVNTLRYRLKKVEELLGMDLNLLDVQLNLFVALRILSQKGWS</sequence>
<dbReference type="STRING" id="870242.cpu_11990"/>
<dbReference type="PANTHER" id="PTHR33744">
    <property type="entry name" value="CARBOHYDRATE DIACID REGULATOR"/>
    <property type="match status" value="1"/>
</dbReference>
<evidence type="ECO:0000313" key="4">
    <source>
        <dbReference type="EMBL" id="GAV22689.1"/>
    </source>
</evidence>
<dbReference type="InterPro" id="IPR051448">
    <property type="entry name" value="CdaR-like_regulators"/>
</dbReference>
<dbReference type="Pfam" id="PF13556">
    <property type="entry name" value="HTH_30"/>
    <property type="match status" value="1"/>
</dbReference>
<protein>
    <recommendedName>
        <fullName evidence="6">PucR family transcriptional regulator</fullName>
    </recommendedName>
</protein>
<comment type="similarity">
    <text evidence="1">Belongs to the CdaR family.</text>
</comment>
<dbReference type="RefSeq" id="WP_075859166.1">
    <property type="nucleotide sequence ID" value="NZ_BDJK01000018.1"/>
</dbReference>
<gene>
    <name evidence="4" type="ORF">cpu_11990</name>
</gene>
<evidence type="ECO:0000259" key="3">
    <source>
        <dbReference type="Pfam" id="PF17853"/>
    </source>
</evidence>
<accession>A0A1L8CV12</accession>
<feature type="domain" description="CdaR GGDEF-like" evidence="3">
    <location>
        <begin position="164"/>
        <end position="293"/>
    </location>
</feature>
<evidence type="ECO:0008006" key="6">
    <source>
        <dbReference type="Google" id="ProtNLM"/>
    </source>
</evidence>
<dbReference type="EMBL" id="BDJK01000018">
    <property type="protein sequence ID" value="GAV22689.1"/>
    <property type="molecule type" value="Genomic_DNA"/>
</dbReference>
<dbReference type="InterPro" id="IPR041522">
    <property type="entry name" value="CdaR_GGDEF"/>
</dbReference>
<comment type="caution">
    <text evidence="4">The sequence shown here is derived from an EMBL/GenBank/DDBJ whole genome shotgun (WGS) entry which is preliminary data.</text>
</comment>
<dbReference type="OrthoDB" id="143422at2"/>
<keyword evidence="5" id="KW-1185">Reference proteome</keyword>
<evidence type="ECO:0000259" key="2">
    <source>
        <dbReference type="Pfam" id="PF13556"/>
    </source>
</evidence>
<organism evidence="4 5">
    <name type="scientific">Carboxydothermus pertinax</name>
    <dbReference type="NCBI Taxonomy" id="870242"/>
    <lineage>
        <taxon>Bacteria</taxon>
        <taxon>Bacillati</taxon>
        <taxon>Bacillota</taxon>
        <taxon>Clostridia</taxon>
        <taxon>Thermoanaerobacterales</taxon>
        <taxon>Thermoanaerobacteraceae</taxon>
        <taxon>Carboxydothermus</taxon>
    </lineage>
</organism>
<dbReference type="Gene3D" id="1.10.10.2840">
    <property type="entry name" value="PucR C-terminal helix-turn-helix domain"/>
    <property type="match status" value="1"/>
</dbReference>
<proteinExistence type="inferred from homology"/>
<dbReference type="InterPro" id="IPR025736">
    <property type="entry name" value="PucR_C-HTH_dom"/>
</dbReference>
<dbReference type="Proteomes" id="UP000187485">
    <property type="component" value="Unassembled WGS sequence"/>
</dbReference>
<dbReference type="InterPro" id="IPR042070">
    <property type="entry name" value="PucR_C-HTH_sf"/>
</dbReference>
<dbReference type="AlphaFoldDB" id="A0A1L8CV12"/>